<dbReference type="GO" id="GO:0005840">
    <property type="term" value="C:ribosome"/>
    <property type="evidence" value="ECO:0007669"/>
    <property type="project" value="UniProtKB-KW"/>
</dbReference>
<dbReference type="EMBL" id="GL883107">
    <property type="protein sequence ID" value="EGG06626.1"/>
    <property type="molecule type" value="Genomic_DNA"/>
</dbReference>
<gene>
    <name evidence="9" type="ORF">MELLADRAFT_106573</name>
</gene>
<name>F4RLY2_MELLP</name>
<protein>
    <recommendedName>
        <fullName evidence="7">Large ribosomal subunit protein mL40</fullName>
    </recommendedName>
</protein>
<dbReference type="RefSeq" id="XP_007410066.1">
    <property type="nucleotide sequence ID" value="XM_007410004.1"/>
</dbReference>
<feature type="compositionally biased region" description="Low complexity" evidence="8">
    <location>
        <begin position="8"/>
        <end position="20"/>
    </location>
</feature>
<evidence type="ECO:0000256" key="7">
    <source>
        <dbReference type="ARBA" id="ARBA00035192"/>
    </source>
</evidence>
<keyword evidence="3" id="KW-0809">Transit peptide</keyword>
<comment type="similarity">
    <text evidence="2">Belongs to the mitochondrion-specific ribosomal protein mL40 family.</text>
</comment>
<dbReference type="InParanoid" id="F4RLY2"/>
<proteinExistence type="inferred from homology"/>
<reference evidence="10" key="1">
    <citation type="journal article" date="2011" name="Proc. Natl. Acad. Sci. U.S.A.">
        <title>Obligate biotrophy features unraveled by the genomic analysis of rust fungi.</title>
        <authorList>
            <person name="Duplessis S."/>
            <person name="Cuomo C.A."/>
            <person name="Lin Y.-C."/>
            <person name="Aerts A."/>
            <person name="Tisserant E."/>
            <person name="Veneault-Fourrey C."/>
            <person name="Joly D.L."/>
            <person name="Hacquard S."/>
            <person name="Amselem J."/>
            <person name="Cantarel B.L."/>
            <person name="Chiu R."/>
            <person name="Coutinho P.M."/>
            <person name="Feau N."/>
            <person name="Field M."/>
            <person name="Frey P."/>
            <person name="Gelhaye E."/>
            <person name="Goldberg J."/>
            <person name="Grabherr M.G."/>
            <person name="Kodira C.D."/>
            <person name="Kohler A."/>
            <person name="Kuees U."/>
            <person name="Lindquist E.A."/>
            <person name="Lucas S.M."/>
            <person name="Mago R."/>
            <person name="Mauceli E."/>
            <person name="Morin E."/>
            <person name="Murat C."/>
            <person name="Pangilinan J.L."/>
            <person name="Park R."/>
            <person name="Pearson M."/>
            <person name="Quesneville H."/>
            <person name="Rouhier N."/>
            <person name="Sakthikumar S."/>
            <person name="Salamov A.A."/>
            <person name="Schmutz J."/>
            <person name="Selles B."/>
            <person name="Shapiro H."/>
            <person name="Tanguay P."/>
            <person name="Tuskan G.A."/>
            <person name="Henrissat B."/>
            <person name="Van de Peer Y."/>
            <person name="Rouze P."/>
            <person name="Ellis J.G."/>
            <person name="Dodds P.N."/>
            <person name="Schein J.E."/>
            <person name="Zhong S."/>
            <person name="Hamelin R.C."/>
            <person name="Grigoriev I.V."/>
            <person name="Szabo L.J."/>
            <person name="Martin F."/>
        </authorList>
    </citation>
    <scope>NUCLEOTIDE SEQUENCE [LARGE SCALE GENOMIC DNA]</scope>
    <source>
        <strain evidence="10">98AG31 / pathotype 3-4-7</strain>
    </source>
</reference>
<dbReference type="GO" id="GO:1990904">
    <property type="term" value="C:ribonucleoprotein complex"/>
    <property type="evidence" value="ECO:0007669"/>
    <property type="project" value="UniProtKB-KW"/>
</dbReference>
<dbReference type="Gene3D" id="6.10.250.3440">
    <property type="match status" value="1"/>
</dbReference>
<keyword evidence="4" id="KW-0689">Ribosomal protein</keyword>
<evidence type="ECO:0000256" key="8">
    <source>
        <dbReference type="SAM" id="MobiDB-lite"/>
    </source>
</evidence>
<dbReference type="VEuPathDB" id="FungiDB:MELLADRAFT_106573"/>
<keyword evidence="10" id="KW-1185">Reference proteome</keyword>
<dbReference type="HOGENOM" id="CLU_1195379_0_0_1"/>
<dbReference type="OrthoDB" id="2098203at2759"/>
<evidence type="ECO:0000256" key="5">
    <source>
        <dbReference type="ARBA" id="ARBA00023128"/>
    </source>
</evidence>
<dbReference type="PANTHER" id="PTHR39150:SF1">
    <property type="entry name" value="LARGE RIBOSOMAL SUBUNIT PROTEIN ML40"/>
    <property type="match status" value="1"/>
</dbReference>
<evidence type="ECO:0000313" key="10">
    <source>
        <dbReference type="Proteomes" id="UP000001072"/>
    </source>
</evidence>
<feature type="region of interest" description="Disordered" evidence="8">
    <location>
        <begin position="1"/>
        <end position="51"/>
    </location>
</feature>
<dbReference type="GO" id="GO:0003735">
    <property type="term" value="F:structural constituent of ribosome"/>
    <property type="evidence" value="ECO:0007669"/>
    <property type="project" value="InterPro"/>
</dbReference>
<comment type="subcellular location">
    <subcellularLocation>
        <location evidence="1">Mitochondrion</location>
    </subcellularLocation>
</comment>
<evidence type="ECO:0000256" key="2">
    <source>
        <dbReference type="ARBA" id="ARBA00009360"/>
    </source>
</evidence>
<evidence type="ECO:0000256" key="3">
    <source>
        <dbReference type="ARBA" id="ARBA00022946"/>
    </source>
</evidence>
<keyword evidence="5" id="KW-0496">Mitochondrion</keyword>
<dbReference type="InterPro" id="IPR042831">
    <property type="entry name" value="Ribosomal_mL40_fung"/>
</dbReference>
<evidence type="ECO:0000256" key="6">
    <source>
        <dbReference type="ARBA" id="ARBA00023274"/>
    </source>
</evidence>
<organism evidence="10">
    <name type="scientific">Melampsora larici-populina (strain 98AG31 / pathotype 3-4-7)</name>
    <name type="common">Poplar leaf rust fungus</name>
    <dbReference type="NCBI Taxonomy" id="747676"/>
    <lineage>
        <taxon>Eukaryota</taxon>
        <taxon>Fungi</taxon>
        <taxon>Dikarya</taxon>
        <taxon>Basidiomycota</taxon>
        <taxon>Pucciniomycotina</taxon>
        <taxon>Pucciniomycetes</taxon>
        <taxon>Pucciniales</taxon>
        <taxon>Melampsoraceae</taxon>
        <taxon>Melampsora</taxon>
    </lineage>
</organism>
<dbReference type="GO" id="GO:0005739">
    <property type="term" value="C:mitochondrion"/>
    <property type="evidence" value="ECO:0007669"/>
    <property type="project" value="UniProtKB-SubCell"/>
</dbReference>
<dbReference type="AlphaFoldDB" id="F4RLY2"/>
<dbReference type="STRING" id="747676.F4RLY2"/>
<evidence type="ECO:0000313" key="9">
    <source>
        <dbReference type="EMBL" id="EGG06626.1"/>
    </source>
</evidence>
<dbReference type="eggNOG" id="KOG4778">
    <property type="taxonomic scope" value="Eukaryota"/>
</dbReference>
<sequence length="195" mass="22250">MSAGQVRTKATTKQTKTSAKGSENRTAQSKGYLKKGTGKTTTSSGPDRTDVIRKMLYEQKEEESQRLERLSTIIPSPEIHETIHRAWQIRLRERREKVNQRLERQYRSIDQALEELRLADLSLYLKTLKDSDGNIARLENVGSRVKDLGVNATGKLPGLFPRQMRIPSESSPSHGKVWDHDWKNPMNPLLDLNSN</sequence>
<dbReference type="Pfam" id="PF09812">
    <property type="entry name" value="MRP-L28"/>
    <property type="match status" value="1"/>
</dbReference>
<dbReference type="InterPro" id="IPR019192">
    <property type="entry name" value="Ribosomal_mL40"/>
</dbReference>
<evidence type="ECO:0000256" key="4">
    <source>
        <dbReference type="ARBA" id="ARBA00022980"/>
    </source>
</evidence>
<dbReference type="PANTHER" id="PTHR39150">
    <property type="entry name" value="54S RIBOSOMAL PROTEIN L28, MITOCHONDRIAL"/>
    <property type="match status" value="1"/>
</dbReference>
<accession>F4RLY2</accession>
<dbReference type="KEGG" id="mlr:MELLADRAFT_106573"/>
<keyword evidence="6" id="KW-0687">Ribonucleoprotein</keyword>
<dbReference type="Proteomes" id="UP000001072">
    <property type="component" value="Unassembled WGS sequence"/>
</dbReference>
<dbReference type="GO" id="GO:0032543">
    <property type="term" value="P:mitochondrial translation"/>
    <property type="evidence" value="ECO:0007669"/>
    <property type="project" value="InterPro"/>
</dbReference>
<dbReference type="GeneID" id="18922926"/>
<evidence type="ECO:0000256" key="1">
    <source>
        <dbReference type="ARBA" id="ARBA00004173"/>
    </source>
</evidence>